<feature type="signal peptide" evidence="3">
    <location>
        <begin position="1"/>
        <end position="24"/>
    </location>
</feature>
<feature type="transmembrane region" description="Helical" evidence="2">
    <location>
        <begin position="206"/>
        <end position="226"/>
    </location>
</feature>
<dbReference type="EMBL" id="JAUSUB010000020">
    <property type="protein sequence ID" value="MDQ0272134.1"/>
    <property type="molecule type" value="Genomic_DNA"/>
</dbReference>
<feature type="chain" id="PRO_5046280780" description="TPM domain-containing protein" evidence="3">
    <location>
        <begin position="25"/>
        <end position="293"/>
    </location>
</feature>
<feature type="region of interest" description="Disordered" evidence="1">
    <location>
        <begin position="258"/>
        <end position="293"/>
    </location>
</feature>
<accession>A0ABU0AMN3</accession>
<proteinExistence type="predicted"/>
<evidence type="ECO:0000313" key="5">
    <source>
        <dbReference type="EMBL" id="MDQ0272134.1"/>
    </source>
</evidence>
<keyword evidence="3" id="KW-0732">Signal</keyword>
<evidence type="ECO:0000313" key="6">
    <source>
        <dbReference type="Proteomes" id="UP001238088"/>
    </source>
</evidence>
<evidence type="ECO:0000256" key="2">
    <source>
        <dbReference type="SAM" id="Phobius"/>
    </source>
</evidence>
<organism evidence="5 6">
    <name type="scientific">Cytobacillus purgationiresistens</name>
    <dbReference type="NCBI Taxonomy" id="863449"/>
    <lineage>
        <taxon>Bacteria</taxon>
        <taxon>Bacillati</taxon>
        <taxon>Bacillota</taxon>
        <taxon>Bacilli</taxon>
        <taxon>Bacillales</taxon>
        <taxon>Bacillaceae</taxon>
        <taxon>Cytobacillus</taxon>
    </lineage>
</organism>
<feature type="domain" description="TPM" evidence="4">
    <location>
        <begin position="33"/>
        <end position="155"/>
    </location>
</feature>
<dbReference type="Pfam" id="PF04536">
    <property type="entry name" value="TPM_phosphatase"/>
    <property type="match status" value="1"/>
</dbReference>
<evidence type="ECO:0000256" key="3">
    <source>
        <dbReference type="SAM" id="SignalP"/>
    </source>
</evidence>
<gene>
    <name evidence="5" type="ORF">J2S17_004026</name>
</gene>
<sequence length="293" mass="32440">MKRNYLFFLLITCMILSFLPFQMAANANQQTFIYDYAELLTNDEIKQLESLSSELSKERETAFIIITADGTDGKSIKKYVQDFYDKQAVGYDQPHGNAAILTIDMQERDIYLSGFKKAEEYLNNSRLDVIRSQISPDLSDARYFDAFSGFIKKAASSMETGVEAAAGPAGVQTEDNGQTDSSNASVYENEVVNGEKAETKNIFFEWWFQLIISVVLAGITVLLMMAGTGGRITASGSTYMDQRKTRVLNEYDRYVRKTVTKTKKPSADNNNNSSGGGGITLGGHSHSGSKGKF</sequence>
<keyword evidence="2" id="KW-0472">Membrane</keyword>
<dbReference type="InterPro" id="IPR007621">
    <property type="entry name" value="TPM_dom"/>
</dbReference>
<comment type="caution">
    <text evidence="5">The sequence shown here is derived from an EMBL/GenBank/DDBJ whole genome shotgun (WGS) entry which is preliminary data.</text>
</comment>
<dbReference type="Gene3D" id="3.10.310.50">
    <property type="match status" value="1"/>
</dbReference>
<dbReference type="RefSeq" id="WP_307477443.1">
    <property type="nucleotide sequence ID" value="NZ_JAUSUB010000020.1"/>
</dbReference>
<protein>
    <recommendedName>
        <fullName evidence="4">TPM domain-containing protein</fullName>
    </recommendedName>
</protein>
<keyword evidence="6" id="KW-1185">Reference proteome</keyword>
<evidence type="ECO:0000259" key="4">
    <source>
        <dbReference type="Pfam" id="PF04536"/>
    </source>
</evidence>
<evidence type="ECO:0000256" key="1">
    <source>
        <dbReference type="SAM" id="MobiDB-lite"/>
    </source>
</evidence>
<keyword evidence="2" id="KW-1133">Transmembrane helix</keyword>
<name>A0ABU0AMN3_9BACI</name>
<reference evidence="5 6" key="1">
    <citation type="submission" date="2023-07" db="EMBL/GenBank/DDBJ databases">
        <title>Genomic Encyclopedia of Type Strains, Phase IV (KMG-IV): sequencing the most valuable type-strain genomes for metagenomic binning, comparative biology and taxonomic classification.</title>
        <authorList>
            <person name="Goeker M."/>
        </authorList>
    </citation>
    <scope>NUCLEOTIDE SEQUENCE [LARGE SCALE GENOMIC DNA]</scope>
    <source>
        <strain evidence="5 6">DSM 23494</strain>
    </source>
</reference>
<dbReference type="Proteomes" id="UP001238088">
    <property type="component" value="Unassembled WGS sequence"/>
</dbReference>
<keyword evidence="2" id="KW-0812">Transmembrane</keyword>